<dbReference type="SUPFAM" id="SSF52540">
    <property type="entry name" value="P-loop containing nucleoside triphosphate hydrolases"/>
    <property type="match status" value="1"/>
</dbReference>
<dbReference type="SUPFAM" id="SSF53474">
    <property type="entry name" value="alpha/beta-Hydrolases"/>
    <property type="match status" value="1"/>
</dbReference>
<evidence type="ECO:0000256" key="1">
    <source>
        <dbReference type="ARBA" id="ARBA00007920"/>
    </source>
</evidence>
<dbReference type="PANTHER" id="PTHR10039">
    <property type="entry name" value="AMELOGENIN"/>
    <property type="match status" value="1"/>
</dbReference>
<keyword evidence="6" id="KW-1185">Reference proteome</keyword>
<evidence type="ECO:0000256" key="2">
    <source>
        <dbReference type="ARBA" id="ARBA00022737"/>
    </source>
</evidence>
<dbReference type="PANTHER" id="PTHR10039:SF5">
    <property type="entry name" value="NACHT DOMAIN-CONTAINING PROTEIN"/>
    <property type="match status" value="1"/>
</dbReference>
<organism evidence="5 6">
    <name type="scientific">Colletotrichum gloeosporioides</name>
    <name type="common">Anthracnose fungus</name>
    <name type="synonym">Glomerella cingulata</name>
    <dbReference type="NCBI Taxonomy" id="474922"/>
    <lineage>
        <taxon>Eukaryota</taxon>
        <taxon>Fungi</taxon>
        <taxon>Dikarya</taxon>
        <taxon>Ascomycota</taxon>
        <taxon>Pezizomycotina</taxon>
        <taxon>Sordariomycetes</taxon>
        <taxon>Hypocreomycetidae</taxon>
        <taxon>Glomerellales</taxon>
        <taxon>Glomerellaceae</taxon>
        <taxon>Colletotrichum</taxon>
        <taxon>Colletotrichum gloeosporioides species complex</taxon>
    </lineage>
</organism>
<dbReference type="Proteomes" id="UP000613401">
    <property type="component" value="Unassembled WGS sequence"/>
</dbReference>
<dbReference type="InterPro" id="IPR029058">
    <property type="entry name" value="AB_hydrolase_fold"/>
</dbReference>
<evidence type="ECO:0000313" key="5">
    <source>
        <dbReference type="EMBL" id="KAF3807774.1"/>
    </source>
</evidence>
<dbReference type="EMBL" id="WVTB01000027">
    <property type="protein sequence ID" value="KAF3807774.1"/>
    <property type="molecule type" value="Genomic_DNA"/>
</dbReference>
<dbReference type="Pfam" id="PF24883">
    <property type="entry name" value="NPHP3_N"/>
    <property type="match status" value="1"/>
</dbReference>
<evidence type="ECO:0000313" key="6">
    <source>
        <dbReference type="Proteomes" id="UP000613401"/>
    </source>
</evidence>
<feature type="non-terminal residue" evidence="5">
    <location>
        <position position="1128"/>
    </location>
</feature>
<gene>
    <name evidence="5" type="ORF">GCG54_00007507</name>
</gene>
<reference evidence="5" key="2">
    <citation type="submission" date="2020-03" db="EMBL/GenBank/DDBJ databases">
        <authorList>
            <person name="Fu F.-F."/>
            <person name="Chen J."/>
        </authorList>
    </citation>
    <scope>NUCLEOTIDE SEQUENCE</scope>
    <source>
        <strain evidence="5">Lc1</strain>
    </source>
</reference>
<comment type="caution">
    <text evidence="5">The sequence shown here is derived from an EMBL/GenBank/DDBJ whole genome shotgun (WGS) entry which is preliminary data.</text>
</comment>
<dbReference type="InterPro" id="IPR007751">
    <property type="entry name" value="DUF676_lipase-like"/>
</dbReference>
<dbReference type="Gene3D" id="3.40.50.300">
    <property type="entry name" value="P-loop containing nucleotide triphosphate hydrolases"/>
    <property type="match status" value="1"/>
</dbReference>
<sequence length="1128" mass="127969">MCKPKSIHPWFSFTFLPVAKIGFHSIVAVHGLGGDWEGTWTSNGRLWLRDFVPSQLPSARVWSFGYDSSILSQTVADINDVAISLLDSLDGERSRTSSTGKPIIFVAHSLGGVIVKRVLNLARERTNHWRDVQKSTLGLMFFGVPHRGADDAYWGEFASRLLSALSLGTWGNSRFVQGLKRNSPEFSSISRAFVEPGSEIKVIRTFYETKKMGNRIIVDKDSATLHTTNEKAVPIQDANHREMCKFDAEASQKYRAVRNALEEIVTSCTQGIAVDFSNLKVWTDKYIQLAFPVRVKVLSSTAPDMTVHKWVCAMPQAREWRSSENFSTLYVEYQASSEWHVSTSQNISMNLKVKDAEVIWGFAPDDKQKRQSESWKSLLPRLLISQLFSLSRKCIGAMEGIIQSLAPNEGLTDSWKLLYCSENPPSEHMWTLLACAMEALGRPVLVSLVGFDAELSQPLDEALLCLHQLLYRSSSKDRLEADETAPHKVLVVSNPRPRAQKSGPPVQFRPAQSLRIDEDAERRETTELIEANNEAECLLSLCSGPRQNAVDEPEVGTTDWIRGHEVYNAWLANKSTLLWIHGKPGSGKSTIGTSLSRHLRKSADKNLIADYFYSSRGDRLEADHVSMLRSILHQILSQDATLYAAYRDGFRESHRQDNFNWEFEQLEKVLLSIPDLECHGRGGNRTIFLILDGLDESSDNLLSKQTRERVFGLFATLCKFDKPKIFKIITLSRPEISIKNAIRPTHIIDMKNERNCDINIIVETRLSRLWRYLMSDNDNSIAPGTLHTSSYQLGFIREHLLENADGVVLWVIMVLRQLEEHASSPASTVASLRKALHKIPTSVEGLYEDILARLGANPSSDFPKANYIFSWLLFCGKALKLCEMRDALAMFDWDDSPHHQERFLEKHRIILPRGKWERMTILLNDLCGGFIEIIPHQSSSSRGPMTEYDTDPKDLVQLVHSTARNFLLGRNGTSFVQISNDRSLDIICSACVNYFSLTLDMPDCGGLNESWESFVHRLESSPLLEYILSVFPGLLDQHATSCSISNRLLRQMIASKMTTAKRDRWSSVTWWLFRPWMEKVFPDHSLISIHHHYEIVMFQDFTRSRSKFLEFLIEWAHSDAEGTAGDTF</sequence>
<dbReference type="InterPro" id="IPR027417">
    <property type="entry name" value="P-loop_NTPase"/>
</dbReference>
<dbReference type="InterPro" id="IPR056884">
    <property type="entry name" value="NPHP3-like_N"/>
</dbReference>
<keyword evidence="2" id="KW-0677">Repeat</keyword>
<comment type="similarity">
    <text evidence="1">Belongs to the putative lipase ROG1 family.</text>
</comment>
<dbReference type="RefSeq" id="XP_045266933.1">
    <property type="nucleotide sequence ID" value="XM_045407488.1"/>
</dbReference>
<dbReference type="Gene3D" id="3.40.50.1820">
    <property type="entry name" value="alpha/beta hydrolase"/>
    <property type="match status" value="1"/>
</dbReference>
<protein>
    <submittedName>
        <fullName evidence="5">Protein SERAC1</fullName>
    </submittedName>
</protein>
<dbReference type="GeneID" id="69014652"/>
<feature type="domain" description="DUF676" evidence="3">
    <location>
        <begin position="24"/>
        <end position="128"/>
    </location>
</feature>
<evidence type="ECO:0000259" key="3">
    <source>
        <dbReference type="Pfam" id="PF05057"/>
    </source>
</evidence>
<evidence type="ECO:0000259" key="4">
    <source>
        <dbReference type="Pfam" id="PF24883"/>
    </source>
</evidence>
<dbReference type="Pfam" id="PF05057">
    <property type="entry name" value="DUF676"/>
    <property type="match status" value="1"/>
</dbReference>
<name>A0A8H4CPN6_COLGL</name>
<reference evidence="5" key="1">
    <citation type="journal article" date="2020" name="Phytopathology">
        <title>Genome sequence and comparative analysis of Colletotrichum gloeosporioides isolated from Liriodendron leaves.</title>
        <authorList>
            <person name="Fu F.F."/>
            <person name="Hao Z."/>
            <person name="Wang P."/>
            <person name="Lu Y."/>
            <person name="Xue L.J."/>
            <person name="Wei G."/>
            <person name="Tian Y."/>
            <person name="Baishi H."/>
            <person name="Xu H."/>
            <person name="Shi J."/>
            <person name="Cheng T."/>
            <person name="Wang G."/>
            <person name="Yi Y."/>
            <person name="Chen J."/>
        </authorList>
    </citation>
    <scope>NUCLEOTIDE SEQUENCE</scope>
    <source>
        <strain evidence="5">Lc1</strain>
    </source>
</reference>
<feature type="domain" description="Nephrocystin 3-like N-terminal" evidence="4">
    <location>
        <begin position="556"/>
        <end position="733"/>
    </location>
</feature>
<dbReference type="AlphaFoldDB" id="A0A8H4CPN6"/>
<proteinExistence type="inferred from homology"/>
<accession>A0A8H4CPN6</accession>